<dbReference type="OrthoDB" id="4134439at2"/>
<dbReference type="Pfam" id="PF04672">
    <property type="entry name" value="Methyltransf_19"/>
    <property type="match status" value="1"/>
</dbReference>
<dbReference type="SUPFAM" id="SSF53335">
    <property type="entry name" value="S-adenosyl-L-methionine-dependent methyltransferases"/>
    <property type="match status" value="1"/>
</dbReference>
<dbReference type="EMBL" id="QLYX01000008">
    <property type="protein sequence ID" value="RAY13745.1"/>
    <property type="molecule type" value="Genomic_DNA"/>
</dbReference>
<protein>
    <recommendedName>
        <fullName evidence="3">SAM-dependent methyltransferase</fullName>
    </recommendedName>
</protein>
<dbReference type="AlphaFoldDB" id="A0A365H3Q8"/>
<evidence type="ECO:0008006" key="3">
    <source>
        <dbReference type="Google" id="ProtNLM"/>
    </source>
</evidence>
<dbReference type="Proteomes" id="UP000251891">
    <property type="component" value="Unassembled WGS sequence"/>
</dbReference>
<name>A0A365H3Q8_9ACTN</name>
<gene>
    <name evidence="1" type="ORF">DPM19_19005</name>
</gene>
<dbReference type="Gene3D" id="3.40.50.150">
    <property type="entry name" value="Vaccinia Virus protein VP39"/>
    <property type="match status" value="1"/>
</dbReference>
<sequence>MYDYFLGGKDNFAVDREAAEQVLELVPQIPYLARANRAFLRRALRFLISEGIDQYIDLGTGIPTQGNVNEIVLDAIPDAGIMYVDIDPVVCAHARALTGDRVQVHQADLRDPDAVLAAARQTLDLDRPVGLIAVAVMHFVTDDQEAGAIMAAYRAALAPGSFLVLTHGTDESLDRDTKEGSVGVYEKSTSPVHLRSTAEVARLFEGFTLVEPGVVDLAAWRPDAETHQLDGVYGLGGVGRR</sequence>
<dbReference type="InterPro" id="IPR029063">
    <property type="entry name" value="SAM-dependent_MTases_sf"/>
</dbReference>
<keyword evidence="2" id="KW-1185">Reference proteome</keyword>
<dbReference type="InterPro" id="IPR006764">
    <property type="entry name" value="SAM_dep_MeTrfase_SAV2177_type"/>
</dbReference>
<dbReference type="PIRSF" id="PIRSF017393">
    <property type="entry name" value="MTase_SAV2177"/>
    <property type="match status" value="1"/>
</dbReference>
<reference evidence="1 2" key="1">
    <citation type="submission" date="2018-06" db="EMBL/GenBank/DDBJ databases">
        <title>Actinomadura craniellae sp. nov. isolated from marine sponge Craniella sp.</title>
        <authorList>
            <person name="Li L."/>
            <person name="Xu Q.H."/>
            <person name="Lin H.W."/>
            <person name="Lu Y.H."/>
        </authorList>
    </citation>
    <scope>NUCLEOTIDE SEQUENCE [LARGE SCALE GENOMIC DNA]</scope>
    <source>
        <strain evidence="1 2">LHW63021</strain>
    </source>
</reference>
<evidence type="ECO:0000313" key="2">
    <source>
        <dbReference type="Proteomes" id="UP000251891"/>
    </source>
</evidence>
<proteinExistence type="predicted"/>
<evidence type="ECO:0000313" key="1">
    <source>
        <dbReference type="EMBL" id="RAY13745.1"/>
    </source>
</evidence>
<comment type="caution">
    <text evidence="1">The sequence shown here is derived from an EMBL/GenBank/DDBJ whole genome shotgun (WGS) entry which is preliminary data.</text>
</comment>
<organism evidence="1 2">
    <name type="scientific">Actinomadura craniellae</name>
    <dbReference type="NCBI Taxonomy" id="2231787"/>
    <lineage>
        <taxon>Bacteria</taxon>
        <taxon>Bacillati</taxon>
        <taxon>Actinomycetota</taxon>
        <taxon>Actinomycetes</taxon>
        <taxon>Streptosporangiales</taxon>
        <taxon>Thermomonosporaceae</taxon>
        <taxon>Actinomadura</taxon>
    </lineage>
</organism>
<accession>A0A365H3Q8</accession>